<evidence type="ECO:0000313" key="3">
    <source>
        <dbReference type="EMBL" id="KAI5064890.1"/>
    </source>
</evidence>
<keyword evidence="1" id="KW-0175">Coiled coil</keyword>
<evidence type="ECO:0000256" key="1">
    <source>
        <dbReference type="SAM" id="Coils"/>
    </source>
</evidence>
<dbReference type="OrthoDB" id="78067at2759"/>
<reference evidence="3" key="1">
    <citation type="submission" date="2021-01" db="EMBL/GenBank/DDBJ databases">
        <title>Adiantum capillus-veneris genome.</title>
        <authorList>
            <person name="Fang Y."/>
            <person name="Liao Q."/>
        </authorList>
    </citation>
    <scope>NUCLEOTIDE SEQUENCE</scope>
    <source>
        <strain evidence="3">H3</strain>
        <tissue evidence="3">Leaf</tissue>
    </source>
</reference>
<dbReference type="AlphaFoldDB" id="A0A9D4UBS8"/>
<gene>
    <name evidence="3" type="ORF">GOP47_0019585</name>
</gene>
<protein>
    <submittedName>
        <fullName evidence="3">Uncharacterized protein</fullName>
    </submittedName>
</protein>
<feature type="coiled-coil region" evidence="1">
    <location>
        <begin position="721"/>
        <end position="751"/>
    </location>
</feature>
<dbReference type="EMBL" id="JABFUD020000019">
    <property type="protein sequence ID" value="KAI5064890.1"/>
    <property type="molecule type" value="Genomic_DNA"/>
</dbReference>
<name>A0A9D4UBS8_ADICA</name>
<accession>A0A9D4UBS8</accession>
<sequence length="833" mass="95109">MEQSPGYREGVDDSIRRCEELLALPPLALETSASGLRRSFSDKERSADTSRGCFAKVEGEEVSDFSSQELWKRNMDLLVNGTTKLQESSGCKSDLEPSVDKAEDQCVFRFTPEPQGVHESAERNSESLLESSASAGHGSYVHGTGSFEESSAKSPSGCPKSSASSGNNYSLESECSAASLEWVINGSCQDSSRLSQKSVTNHENCDRLHVVLPLDNLSATQSIVSETRSNECRNAGTKARSHAIEVTATTILDSNEGGLSSRTSPCIAESDFKEDDSFVYGKHSHRSSLDCLHSENDKMQASTPDSSGVSRLALGVTWGSSDRFTSSESERINLAGFSGSGKPAEHMYISQKVNKTQRHKRSKGVAKERCEDRLQTLARPRTEVYRKLAELKALLEREKLQQCSFKPKVGRKPDPESMHSAPIIERILELQQRFGLRKRARKAFEKEELDNCSFWPRINFRSQVYDKITYQPIQDRFQELQRRKFEKIANAQLRMNMGLTFKPEINQKSIQLCKQKGLEALDVAQRLSAMHLSVHLDCKVEPQKNQSTFVPEINKNTNYIIASSRQFKGSSVGFLERQKQYLQTLEEKKKSKEHGTTFDLRFRPDIGNSILILKQSHSQDVLQETPVERFRRLAYKDREQLWHARERVSEAYYAQFHFQPEIDGFSRILARNNSIDDLYKNEKGRKVKEALEQAAEYDFQQKCPFRPEVHSTTRKNDNLRLKNMIMQRRQLRKEKANFKQESRTLRELEALKECTFKPSVNPSPPLKETAPVTIKGLERHLELQCIAKQMRREQEELERKVFFSHAYSLPMRQYTIPRPFVLHTAQGRYQKRS</sequence>
<dbReference type="PANTHER" id="PTHR37028:SF4">
    <property type="entry name" value="ALMS MOTIF DOMAIN-CONTAINING PROTEIN"/>
    <property type="match status" value="1"/>
</dbReference>
<feature type="region of interest" description="Disordered" evidence="2">
    <location>
        <begin position="110"/>
        <end position="167"/>
    </location>
</feature>
<feature type="compositionally biased region" description="Low complexity" evidence="2">
    <location>
        <begin position="126"/>
        <end position="135"/>
    </location>
</feature>
<evidence type="ECO:0000256" key="2">
    <source>
        <dbReference type="SAM" id="MobiDB-lite"/>
    </source>
</evidence>
<dbReference type="PANTHER" id="PTHR37028">
    <property type="entry name" value="UNNAMED PRODUCT-RELATED"/>
    <property type="match status" value="1"/>
</dbReference>
<feature type="compositionally biased region" description="Low complexity" evidence="2">
    <location>
        <begin position="152"/>
        <end position="167"/>
    </location>
</feature>
<dbReference type="Proteomes" id="UP000886520">
    <property type="component" value="Chromosome 19"/>
</dbReference>
<comment type="caution">
    <text evidence="3">The sequence shown here is derived from an EMBL/GenBank/DDBJ whole genome shotgun (WGS) entry which is preliminary data.</text>
</comment>
<organism evidence="3 4">
    <name type="scientific">Adiantum capillus-veneris</name>
    <name type="common">Maidenhair fern</name>
    <dbReference type="NCBI Taxonomy" id="13818"/>
    <lineage>
        <taxon>Eukaryota</taxon>
        <taxon>Viridiplantae</taxon>
        <taxon>Streptophyta</taxon>
        <taxon>Embryophyta</taxon>
        <taxon>Tracheophyta</taxon>
        <taxon>Polypodiopsida</taxon>
        <taxon>Polypodiidae</taxon>
        <taxon>Polypodiales</taxon>
        <taxon>Pteridineae</taxon>
        <taxon>Pteridaceae</taxon>
        <taxon>Vittarioideae</taxon>
        <taxon>Adiantum</taxon>
    </lineage>
</organism>
<proteinExistence type="predicted"/>
<keyword evidence="4" id="KW-1185">Reference proteome</keyword>
<evidence type="ECO:0000313" key="4">
    <source>
        <dbReference type="Proteomes" id="UP000886520"/>
    </source>
</evidence>